<protein>
    <submittedName>
        <fullName evidence="1">Uncharacterized protein</fullName>
    </submittedName>
</protein>
<dbReference type="EMBL" id="CM046395">
    <property type="protein sequence ID" value="KAI8544379.1"/>
    <property type="molecule type" value="Genomic_DNA"/>
</dbReference>
<sequence length="492" mass="54546">MLSFTDSASPPLAEHCFEPDGVSNPSSGSVLPSSAAKGVATKGCSFGKAASPPVPKEGKAKAKGRGRVRPENMSPSTGRCFPVHWHHVHNLGSLSAARIVVGWDPSMLSVSSIFSSVQMIVLSVEILAAHKCFFVSMVYGLNSASERISLWNDLRLLFSSLGGSAWVIMGDFNVVRTPAERVSGFDVVAAADFNRCLDDINMHDMVTKGFWFTWTNKRGGFGDNKSRLDRVAVNEGWMELFTDSEVVGHPPEISDHCPLVMTAVHNKFKACPFRFFNFWMVDDRVRGLIAFSWNQDVRGDSMLRLSSKLRRLKPMLKAFHKQHYGNLSGRVEIARSNLAKIQNLCFQFSHDVSLCELEKDLVQQFYALSSAEEAFKKQKSRVQWLALGDKNTKFFHQKMNVHRVKNTILSLVNDQGVRLKDSVAIEEEILGLIHGVPYAMVVKNLISTYSLIVPLMVPEFRIPVLDPRSSFGSGMEEKNKSPLGIGSGMGMG</sequence>
<dbReference type="Proteomes" id="UP001062846">
    <property type="component" value="Chromosome 8"/>
</dbReference>
<evidence type="ECO:0000313" key="2">
    <source>
        <dbReference type="Proteomes" id="UP001062846"/>
    </source>
</evidence>
<name>A0ACC0MU15_RHOML</name>
<reference evidence="1" key="1">
    <citation type="submission" date="2022-02" db="EMBL/GenBank/DDBJ databases">
        <title>Plant Genome Project.</title>
        <authorList>
            <person name="Zhang R.-G."/>
        </authorList>
    </citation>
    <scope>NUCLEOTIDE SEQUENCE</scope>
    <source>
        <strain evidence="1">AT1</strain>
    </source>
</reference>
<comment type="caution">
    <text evidence="1">The sequence shown here is derived from an EMBL/GenBank/DDBJ whole genome shotgun (WGS) entry which is preliminary data.</text>
</comment>
<keyword evidence="2" id="KW-1185">Reference proteome</keyword>
<accession>A0ACC0MU15</accession>
<evidence type="ECO:0000313" key="1">
    <source>
        <dbReference type="EMBL" id="KAI8544379.1"/>
    </source>
</evidence>
<gene>
    <name evidence="1" type="ORF">RHMOL_Rhmol08G0292000</name>
</gene>
<organism evidence="1 2">
    <name type="scientific">Rhododendron molle</name>
    <name type="common">Chinese azalea</name>
    <name type="synonym">Azalea mollis</name>
    <dbReference type="NCBI Taxonomy" id="49168"/>
    <lineage>
        <taxon>Eukaryota</taxon>
        <taxon>Viridiplantae</taxon>
        <taxon>Streptophyta</taxon>
        <taxon>Embryophyta</taxon>
        <taxon>Tracheophyta</taxon>
        <taxon>Spermatophyta</taxon>
        <taxon>Magnoliopsida</taxon>
        <taxon>eudicotyledons</taxon>
        <taxon>Gunneridae</taxon>
        <taxon>Pentapetalae</taxon>
        <taxon>asterids</taxon>
        <taxon>Ericales</taxon>
        <taxon>Ericaceae</taxon>
        <taxon>Ericoideae</taxon>
        <taxon>Rhodoreae</taxon>
        <taxon>Rhododendron</taxon>
    </lineage>
</organism>
<proteinExistence type="predicted"/>